<dbReference type="Proteomes" id="UP000827284">
    <property type="component" value="Unassembled WGS sequence"/>
</dbReference>
<evidence type="ECO:0000313" key="1">
    <source>
        <dbReference type="EMBL" id="GJJ78442.1"/>
    </source>
</evidence>
<proteinExistence type="predicted"/>
<comment type="caution">
    <text evidence="1">The sequence shown here is derived from an EMBL/GenBank/DDBJ whole genome shotgun (WGS) entry which is preliminary data.</text>
</comment>
<protein>
    <submittedName>
        <fullName evidence="1">Uncharacterized protein</fullName>
    </submittedName>
</protein>
<dbReference type="OrthoDB" id="2415451at2759"/>
<keyword evidence="2" id="KW-1185">Reference proteome</keyword>
<name>A0A9P3M1P5_9FUNG</name>
<accession>A0A9P3M1P5</accession>
<gene>
    <name evidence="1" type="ORF">EMPS_10801</name>
</gene>
<dbReference type="AlphaFoldDB" id="A0A9P3M1P5"/>
<evidence type="ECO:0000313" key="2">
    <source>
        <dbReference type="Proteomes" id="UP000827284"/>
    </source>
</evidence>
<reference evidence="1" key="2">
    <citation type="journal article" date="2022" name="Microbiol. Resour. Announc.">
        <title>Whole-Genome Sequence of Entomortierella parvispora E1425, a Mucoromycotan Fungus Associated with Burkholderiaceae-Related Endosymbiotic Bacteria.</title>
        <authorList>
            <person name="Herlambang A."/>
            <person name="Guo Y."/>
            <person name="Takashima Y."/>
            <person name="Narisawa K."/>
            <person name="Ohta H."/>
            <person name="Nishizawa T."/>
        </authorList>
    </citation>
    <scope>NUCLEOTIDE SEQUENCE</scope>
    <source>
        <strain evidence="1">E1425</strain>
    </source>
</reference>
<dbReference type="EMBL" id="BQFW01000015">
    <property type="protein sequence ID" value="GJJ78442.1"/>
    <property type="molecule type" value="Genomic_DNA"/>
</dbReference>
<organism evidence="1 2">
    <name type="scientific">Entomortierella parvispora</name>
    <dbReference type="NCBI Taxonomy" id="205924"/>
    <lineage>
        <taxon>Eukaryota</taxon>
        <taxon>Fungi</taxon>
        <taxon>Fungi incertae sedis</taxon>
        <taxon>Mucoromycota</taxon>
        <taxon>Mortierellomycotina</taxon>
        <taxon>Mortierellomycetes</taxon>
        <taxon>Mortierellales</taxon>
        <taxon>Mortierellaceae</taxon>
        <taxon>Entomortierella</taxon>
    </lineage>
</organism>
<sequence length="173" mass="20121">MALIPYLLRFASDPVRQELEESGFIQRTKVLREEARSLLTCEGASHVTLAQLDEELGRYDSDNFIDREAARRATEDFASDYYSRLLNHEMNSRMGSMRPAARPRNITQVVDRVSAEKRLEDKQQLKVQKEEDTLLFATPDVKFEWTWEAIVQLWKATRHGYLDNPELAAVLFQ</sequence>
<reference evidence="1" key="1">
    <citation type="submission" date="2021-11" db="EMBL/GenBank/DDBJ databases">
        <authorList>
            <person name="Herlambang A."/>
            <person name="Guo Y."/>
            <person name="Takashima Y."/>
            <person name="Nishizawa T."/>
        </authorList>
    </citation>
    <scope>NUCLEOTIDE SEQUENCE</scope>
    <source>
        <strain evidence="1">E1425</strain>
    </source>
</reference>